<evidence type="ECO:0000259" key="5">
    <source>
        <dbReference type="PROSITE" id="PS50146"/>
    </source>
</evidence>
<dbReference type="NCBIfam" id="TIGR00147">
    <property type="entry name" value="YegS/Rv2252/BmrU family lipid kinase"/>
    <property type="match status" value="1"/>
</dbReference>
<proteinExistence type="predicted"/>
<dbReference type="SUPFAM" id="SSF111331">
    <property type="entry name" value="NAD kinase/diacylglycerol kinase-like"/>
    <property type="match status" value="1"/>
</dbReference>
<sequence length="386" mass="40788">MLEVGLAAAHAVRVRRQRVGLDRTAPAERLDERPVGTQVEASVGHGPRIGPRVATVASLPSRWHRRGRPAYWPVPGPPPMLVLYNSNAGSAAEADIEALRSVPGVDLVDCEDPDDTIDAAAEAAHSGIDLVVAAGGDGTVHLVANGLMRAGPTADTRPALGVLPLGTGNDLARTLALPLKVSPIEALDALRHAERRCLDLIRVSHDGDDDHTDYAINVCAGGFSGAVDEVLTSELKATWGPLAYLVGAVKAMPDLDAYDTQFAWDGGPAERIAAYNVVVANARTAGGGKPVAPRANPEDGLLDVVVVRAQADIARLAARVLAGDYLDDEDIVFNRVSELYVESTPGMWFNVDGELRTNVPVTFKAVPQALRVCVGPKYVRDVEVPS</sequence>
<dbReference type="PANTHER" id="PTHR12358">
    <property type="entry name" value="SPHINGOSINE KINASE"/>
    <property type="match status" value="1"/>
</dbReference>
<dbReference type="InterPro" id="IPR005218">
    <property type="entry name" value="Diacylglycerol/lipid_kinase"/>
</dbReference>
<evidence type="ECO:0000313" key="7">
    <source>
        <dbReference type="Proteomes" id="UP000216339"/>
    </source>
</evidence>
<evidence type="ECO:0000256" key="1">
    <source>
        <dbReference type="ARBA" id="ARBA00022679"/>
    </source>
</evidence>
<dbReference type="GO" id="GO:0008654">
    <property type="term" value="P:phospholipid biosynthetic process"/>
    <property type="evidence" value="ECO:0007669"/>
    <property type="project" value="InterPro"/>
</dbReference>
<accession>A0A271IXB2</accession>
<dbReference type="Pfam" id="PF00781">
    <property type="entry name" value="DAGK_cat"/>
    <property type="match status" value="1"/>
</dbReference>
<dbReference type="SMART" id="SM00046">
    <property type="entry name" value="DAGKc"/>
    <property type="match status" value="1"/>
</dbReference>
<dbReference type="Gene3D" id="2.60.200.40">
    <property type="match status" value="1"/>
</dbReference>
<keyword evidence="3" id="KW-0418">Kinase</keyword>
<evidence type="ECO:0000256" key="4">
    <source>
        <dbReference type="ARBA" id="ARBA00022840"/>
    </source>
</evidence>
<name>A0A271IXB2_9BACT</name>
<dbReference type="InterPro" id="IPR050187">
    <property type="entry name" value="Lipid_Phosphate_FormReg"/>
</dbReference>
<keyword evidence="7" id="KW-1185">Reference proteome</keyword>
<gene>
    <name evidence="6" type="ORF">BSZ37_02285</name>
</gene>
<dbReference type="Proteomes" id="UP000216339">
    <property type="component" value="Unassembled WGS sequence"/>
</dbReference>
<dbReference type="InterPro" id="IPR017438">
    <property type="entry name" value="ATP-NAD_kinase_N"/>
</dbReference>
<keyword evidence="2" id="KW-0547">Nucleotide-binding</keyword>
<dbReference type="Gene3D" id="3.40.50.10330">
    <property type="entry name" value="Probable inorganic polyphosphate/atp-NAD kinase, domain 1"/>
    <property type="match status" value="1"/>
</dbReference>
<keyword evidence="4" id="KW-0067">ATP-binding</keyword>
<reference evidence="6 7" key="1">
    <citation type="submission" date="2016-11" db="EMBL/GenBank/DDBJ databases">
        <title>Study of marine rhodopsin-containing bacteria.</title>
        <authorList>
            <person name="Yoshizawa S."/>
            <person name="Kumagai Y."/>
            <person name="Kogure K."/>
        </authorList>
    </citation>
    <scope>NUCLEOTIDE SEQUENCE [LARGE SCALE GENOMIC DNA]</scope>
    <source>
        <strain evidence="6 7">SAORIC-28</strain>
    </source>
</reference>
<protein>
    <recommendedName>
        <fullName evidence="5">DAGKc domain-containing protein</fullName>
    </recommendedName>
</protein>
<dbReference type="InterPro" id="IPR001206">
    <property type="entry name" value="Diacylglycerol_kinase_cat_dom"/>
</dbReference>
<dbReference type="EMBL" id="MQWD01000001">
    <property type="protein sequence ID" value="PAP75355.1"/>
    <property type="molecule type" value="Genomic_DNA"/>
</dbReference>
<dbReference type="InterPro" id="IPR045540">
    <property type="entry name" value="YegS/DAGK_C"/>
</dbReference>
<organism evidence="6 7">
    <name type="scientific">Rubrivirga marina</name>
    <dbReference type="NCBI Taxonomy" id="1196024"/>
    <lineage>
        <taxon>Bacteria</taxon>
        <taxon>Pseudomonadati</taxon>
        <taxon>Rhodothermota</taxon>
        <taxon>Rhodothermia</taxon>
        <taxon>Rhodothermales</taxon>
        <taxon>Rubricoccaceae</taxon>
        <taxon>Rubrivirga</taxon>
    </lineage>
</organism>
<dbReference type="GO" id="GO:0016301">
    <property type="term" value="F:kinase activity"/>
    <property type="evidence" value="ECO:0007669"/>
    <property type="project" value="UniProtKB-KW"/>
</dbReference>
<feature type="domain" description="DAGKc" evidence="5">
    <location>
        <begin position="75"/>
        <end position="207"/>
    </location>
</feature>
<dbReference type="PROSITE" id="PS50146">
    <property type="entry name" value="DAGK"/>
    <property type="match status" value="1"/>
</dbReference>
<evidence type="ECO:0000256" key="3">
    <source>
        <dbReference type="ARBA" id="ARBA00022777"/>
    </source>
</evidence>
<dbReference type="AlphaFoldDB" id="A0A271IXB2"/>
<keyword evidence="1" id="KW-0808">Transferase</keyword>
<dbReference type="PANTHER" id="PTHR12358:SF54">
    <property type="entry name" value="SPHINGOSINE KINASE RELATED PROTEIN"/>
    <property type="match status" value="1"/>
</dbReference>
<comment type="caution">
    <text evidence="6">The sequence shown here is derived from an EMBL/GenBank/DDBJ whole genome shotgun (WGS) entry which is preliminary data.</text>
</comment>
<dbReference type="InterPro" id="IPR016064">
    <property type="entry name" value="NAD/diacylglycerol_kinase_sf"/>
</dbReference>
<evidence type="ECO:0000256" key="2">
    <source>
        <dbReference type="ARBA" id="ARBA00022741"/>
    </source>
</evidence>
<evidence type="ECO:0000313" key="6">
    <source>
        <dbReference type="EMBL" id="PAP75355.1"/>
    </source>
</evidence>
<dbReference type="Pfam" id="PF19279">
    <property type="entry name" value="YegS_C"/>
    <property type="match status" value="1"/>
</dbReference>
<dbReference type="GO" id="GO:0005524">
    <property type="term" value="F:ATP binding"/>
    <property type="evidence" value="ECO:0007669"/>
    <property type="project" value="UniProtKB-KW"/>
</dbReference>